<reference evidence="8" key="3">
    <citation type="submission" date="2025-09" db="UniProtKB">
        <authorList>
            <consortium name="Ensembl"/>
        </authorList>
    </citation>
    <scope>IDENTIFICATION</scope>
</reference>
<reference evidence="8" key="2">
    <citation type="submission" date="2025-08" db="UniProtKB">
        <authorList>
            <consortium name="Ensembl"/>
        </authorList>
    </citation>
    <scope>IDENTIFICATION</scope>
</reference>
<sequence length="98" mass="10808">MASLTVLAIFFLSISGICLGSPNSEGVESPRKNHTCCFSYTKLKIPKRHVVDYTYTSEMCSQPGVIFITRKGLQICADPSSRWVQTYVASLEAKVRGS</sequence>
<keyword evidence="4 6" id="KW-0732">Signal</keyword>
<dbReference type="InterPro" id="IPR036048">
    <property type="entry name" value="Interleukin_8-like_sf"/>
</dbReference>
<evidence type="ECO:0000313" key="8">
    <source>
        <dbReference type="Ensembl" id="ENSMODP00000039819.1"/>
    </source>
</evidence>
<evidence type="ECO:0000256" key="3">
    <source>
        <dbReference type="ARBA" id="ARBA00022514"/>
    </source>
</evidence>
<organism evidence="8 9">
    <name type="scientific">Monodelphis domestica</name>
    <name type="common">Gray short-tailed opossum</name>
    <dbReference type="NCBI Taxonomy" id="13616"/>
    <lineage>
        <taxon>Eukaryota</taxon>
        <taxon>Metazoa</taxon>
        <taxon>Chordata</taxon>
        <taxon>Craniata</taxon>
        <taxon>Vertebrata</taxon>
        <taxon>Euteleostomi</taxon>
        <taxon>Mammalia</taxon>
        <taxon>Metatheria</taxon>
        <taxon>Didelphimorphia</taxon>
        <taxon>Didelphidae</taxon>
        <taxon>Monodelphis</taxon>
    </lineage>
</organism>
<dbReference type="OrthoDB" id="9447832at2759"/>
<feature type="chain" id="PRO_5005138224" description="C-C motif chemokine" evidence="6">
    <location>
        <begin position="21"/>
        <end position="98"/>
    </location>
</feature>
<evidence type="ECO:0000256" key="1">
    <source>
        <dbReference type="ARBA" id="ARBA00010868"/>
    </source>
</evidence>
<keyword evidence="3 6" id="KW-0202">Cytokine</keyword>
<dbReference type="AlphaFoldDB" id="K7E218"/>
<dbReference type="OMA" id="TYTSEMC"/>
<dbReference type="GO" id="GO:0070098">
    <property type="term" value="P:chemokine-mediated signaling pathway"/>
    <property type="evidence" value="ECO:0000318"/>
    <property type="project" value="GO_Central"/>
</dbReference>
<evidence type="ECO:0000313" key="9">
    <source>
        <dbReference type="Proteomes" id="UP000002280"/>
    </source>
</evidence>
<dbReference type="PANTHER" id="PTHR12015">
    <property type="entry name" value="SMALL INDUCIBLE CYTOKINE A"/>
    <property type="match status" value="1"/>
</dbReference>
<dbReference type="SMART" id="SM00199">
    <property type="entry name" value="SCY"/>
    <property type="match status" value="1"/>
</dbReference>
<comment type="subcellular location">
    <subcellularLocation>
        <location evidence="6">Secreted</location>
    </subcellularLocation>
</comment>
<dbReference type="CDD" id="cd00272">
    <property type="entry name" value="Chemokine_CC"/>
    <property type="match status" value="1"/>
</dbReference>
<feature type="domain" description="Chemokine interleukin-8-like" evidence="7">
    <location>
        <begin position="33"/>
        <end position="91"/>
    </location>
</feature>
<reference evidence="8 9" key="1">
    <citation type="journal article" date="2007" name="Nature">
        <title>Genome of the marsupial Monodelphis domestica reveals innovation in non-coding sequences.</title>
        <authorList>
            <person name="Mikkelsen T.S."/>
            <person name="Wakefield M.J."/>
            <person name="Aken B."/>
            <person name="Amemiya C.T."/>
            <person name="Chang J.L."/>
            <person name="Duke S."/>
            <person name="Garber M."/>
            <person name="Gentles A.J."/>
            <person name="Goodstadt L."/>
            <person name="Heger A."/>
            <person name="Jurka J."/>
            <person name="Kamal M."/>
            <person name="Mauceli E."/>
            <person name="Searle S.M."/>
            <person name="Sharpe T."/>
            <person name="Baker M.L."/>
            <person name="Batzer M.A."/>
            <person name="Benos P.V."/>
            <person name="Belov K."/>
            <person name="Clamp M."/>
            <person name="Cook A."/>
            <person name="Cuff J."/>
            <person name="Das R."/>
            <person name="Davidow L."/>
            <person name="Deakin J.E."/>
            <person name="Fazzari M.J."/>
            <person name="Glass J.L."/>
            <person name="Grabherr M."/>
            <person name="Greally J.M."/>
            <person name="Gu W."/>
            <person name="Hore T.A."/>
            <person name="Huttley G.A."/>
            <person name="Kleber M."/>
            <person name="Jirtle R.L."/>
            <person name="Koina E."/>
            <person name="Lee J.T."/>
            <person name="Mahony S."/>
            <person name="Marra M.A."/>
            <person name="Miller R.D."/>
            <person name="Nicholls R.D."/>
            <person name="Oda M."/>
            <person name="Papenfuss A.T."/>
            <person name="Parra Z.E."/>
            <person name="Pollock D.D."/>
            <person name="Ray D.A."/>
            <person name="Schein J.E."/>
            <person name="Speed T.P."/>
            <person name="Thompson K."/>
            <person name="VandeBerg J.L."/>
            <person name="Wade C.M."/>
            <person name="Walker J.A."/>
            <person name="Waters P.D."/>
            <person name="Webber C."/>
            <person name="Weidman J.R."/>
            <person name="Xie X."/>
            <person name="Zody M.C."/>
            <person name="Baldwin J."/>
            <person name="Abdouelleil A."/>
            <person name="Abdulkadir J."/>
            <person name="Abebe A."/>
            <person name="Abera B."/>
            <person name="Abreu J."/>
            <person name="Acer S.C."/>
            <person name="Aftuck L."/>
            <person name="Alexander A."/>
            <person name="An P."/>
            <person name="Anderson E."/>
            <person name="Anderson S."/>
            <person name="Arachi H."/>
            <person name="Azer M."/>
            <person name="Bachantsang P."/>
            <person name="Barry A."/>
            <person name="Bayul T."/>
            <person name="Berlin A."/>
            <person name="Bessette D."/>
            <person name="Bloom T."/>
            <person name="Bloom T."/>
            <person name="Boguslavskiy L."/>
            <person name="Bonnet C."/>
            <person name="Boukhgalter B."/>
            <person name="Bourzgui I."/>
            <person name="Brown A."/>
            <person name="Cahill P."/>
            <person name="Channer S."/>
            <person name="Cheshatsang Y."/>
            <person name="Chuda L."/>
            <person name="Citroen M."/>
            <person name="Collymore A."/>
            <person name="Cooke P."/>
            <person name="Costello M."/>
            <person name="D'Aco K."/>
            <person name="Daza R."/>
            <person name="De Haan G."/>
            <person name="DeGray S."/>
            <person name="DeMaso C."/>
            <person name="Dhargay N."/>
            <person name="Dooley K."/>
            <person name="Dooley E."/>
            <person name="Doricent M."/>
            <person name="Dorje P."/>
            <person name="Dorjee K."/>
            <person name="Dupes A."/>
            <person name="Elong R."/>
            <person name="Falk J."/>
            <person name="Farina A."/>
            <person name="Faro S."/>
            <person name="Ferguson D."/>
            <person name="Fisher S."/>
            <person name="Foley C.D."/>
            <person name="Franke A."/>
            <person name="Friedrich D."/>
            <person name="Gadbois L."/>
            <person name="Gearin G."/>
            <person name="Gearin C.R."/>
            <person name="Giannoukos G."/>
            <person name="Goode T."/>
            <person name="Graham J."/>
            <person name="Grandbois E."/>
            <person name="Grewal S."/>
            <person name="Gyaltsen K."/>
            <person name="Hafez N."/>
            <person name="Hagos B."/>
            <person name="Hall J."/>
            <person name="Henson C."/>
            <person name="Hollinger A."/>
            <person name="Honan T."/>
            <person name="Huard M.D."/>
            <person name="Hughes L."/>
            <person name="Hurhula B."/>
            <person name="Husby M.E."/>
            <person name="Kamat A."/>
            <person name="Kanga B."/>
            <person name="Kashin S."/>
            <person name="Khazanovich D."/>
            <person name="Kisner P."/>
            <person name="Lance K."/>
            <person name="Lara M."/>
            <person name="Lee W."/>
            <person name="Lennon N."/>
            <person name="Letendre F."/>
            <person name="LeVine R."/>
            <person name="Lipovsky A."/>
            <person name="Liu X."/>
            <person name="Liu J."/>
            <person name="Liu S."/>
            <person name="Lokyitsang T."/>
            <person name="Lokyitsang Y."/>
            <person name="Lubonja R."/>
            <person name="Lui A."/>
            <person name="MacDonald P."/>
            <person name="Magnisalis V."/>
            <person name="Maru K."/>
            <person name="Matthews C."/>
            <person name="McCusker W."/>
            <person name="McDonough S."/>
            <person name="Mehta T."/>
            <person name="Meldrim J."/>
            <person name="Meneus L."/>
            <person name="Mihai O."/>
            <person name="Mihalev A."/>
            <person name="Mihova T."/>
            <person name="Mittelman R."/>
            <person name="Mlenga V."/>
            <person name="Montmayeur A."/>
            <person name="Mulrain L."/>
            <person name="Navidi A."/>
            <person name="Naylor J."/>
            <person name="Negash T."/>
            <person name="Nguyen T."/>
            <person name="Nguyen N."/>
            <person name="Nicol R."/>
            <person name="Norbu C."/>
            <person name="Norbu N."/>
            <person name="Novod N."/>
            <person name="O'Neill B."/>
            <person name="Osman S."/>
            <person name="Markiewicz E."/>
            <person name="Oyono O.L."/>
            <person name="Patti C."/>
            <person name="Phunkhang P."/>
            <person name="Pierre F."/>
            <person name="Priest M."/>
            <person name="Raghuraman S."/>
            <person name="Rege F."/>
            <person name="Reyes R."/>
            <person name="Rise C."/>
            <person name="Rogov P."/>
            <person name="Ross K."/>
            <person name="Ryan E."/>
            <person name="Settipalli S."/>
            <person name="Shea T."/>
            <person name="Sherpa N."/>
            <person name="Shi L."/>
            <person name="Shih D."/>
            <person name="Sparrow T."/>
            <person name="Spaulding J."/>
            <person name="Stalker J."/>
            <person name="Stange-Thomann N."/>
            <person name="Stavropoulos S."/>
            <person name="Stone C."/>
            <person name="Strader C."/>
            <person name="Tesfaye S."/>
            <person name="Thomson T."/>
            <person name="Thoulutsang Y."/>
            <person name="Thoulutsang D."/>
            <person name="Topham K."/>
            <person name="Topping I."/>
            <person name="Tsamla T."/>
            <person name="Vassiliev H."/>
            <person name="Vo A."/>
            <person name="Wangchuk T."/>
            <person name="Wangdi T."/>
            <person name="Weiand M."/>
            <person name="Wilkinson J."/>
            <person name="Wilson A."/>
            <person name="Yadav S."/>
            <person name="Young G."/>
            <person name="Yu Q."/>
            <person name="Zembek L."/>
            <person name="Zhong D."/>
            <person name="Zimmer A."/>
            <person name="Zwirko Z."/>
            <person name="Jaffe D.B."/>
            <person name="Alvarez P."/>
            <person name="Brockman W."/>
            <person name="Butler J."/>
            <person name="Chin C."/>
            <person name="Gnerre S."/>
            <person name="MacCallum I."/>
            <person name="Graves J.A."/>
            <person name="Ponting C.P."/>
            <person name="Breen M."/>
            <person name="Samollow P.B."/>
            <person name="Lander E.S."/>
            <person name="Lindblad-Toh K."/>
        </authorList>
    </citation>
    <scope>NUCLEOTIDE SEQUENCE [LARGE SCALE GENOMIC DNA]</scope>
</reference>
<dbReference type="InterPro" id="IPR000827">
    <property type="entry name" value="Chemokine_CC_CS"/>
</dbReference>
<keyword evidence="9" id="KW-1185">Reference proteome</keyword>
<dbReference type="SUPFAM" id="SSF54117">
    <property type="entry name" value="Interleukin 8-like chemokines"/>
    <property type="match status" value="1"/>
</dbReference>
<dbReference type="HOGENOM" id="CLU_141716_4_2_1"/>
<dbReference type="Gene3D" id="2.40.50.40">
    <property type="match status" value="1"/>
</dbReference>
<accession>K7E218</accession>
<dbReference type="Ensembl" id="ENSMODT00000042924.2">
    <property type="protein sequence ID" value="ENSMODP00000039819.1"/>
    <property type="gene ID" value="ENSMODG00000028122.2"/>
</dbReference>
<dbReference type="Proteomes" id="UP000002280">
    <property type="component" value="Chromosome 2"/>
</dbReference>
<gene>
    <name evidence="8" type="primary">LOC100020928</name>
</gene>
<comment type="similarity">
    <text evidence="1 6">Belongs to the intercrine beta (chemokine CC) family.</text>
</comment>
<dbReference type="GO" id="GO:0030335">
    <property type="term" value="P:positive regulation of cell migration"/>
    <property type="evidence" value="ECO:0000318"/>
    <property type="project" value="GO_Central"/>
</dbReference>
<dbReference type="PROSITE" id="PS00472">
    <property type="entry name" value="SMALL_CYTOKINES_CC"/>
    <property type="match status" value="1"/>
</dbReference>
<dbReference type="RefSeq" id="XP_007485562.1">
    <property type="nucleotide sequence ID" value="XM_007485500.3"/>
</dbReference>
<dbReference type="GeneID" id="100020928"/>
<evidence type="ECO:0000259" key="7">
    <source>
        <dbReference type="SMART" id="SM00199"/>
    </source>
</evidence>
<keyword evidence="6" id="KW-0964">Secreted</keyword>
<evidence type="ECO:0000256" key="6">
    <source>
        <dbReference type="RuleBase" id="RU361150"/>
    </source>
</evidence>
<feature type="signal peptide" evidence="6">
    <location>
        <begin position="1"/>
        <end position="20"/>
    </location>
</feature>
<dbReference type="Pfam" id="PF00048">
    <property type="entry name" value="IL8"/>
    <property type="match status" value="1"/>
</dbReference>
<dbReference type="GO" id="GO:0006954">
    <property type="term" value="P:inflammatory response"/>
    <property type="evidence" value="ECO:0000318"/>
    <property type="project" value="GO_Central"/>
</dbReference>
<dbReference type="GeneTree" id="ENSGT01100000263482"/>
<dbReference type="STRING" id="13616.ENSMODP00000039819"/>
<dbReference type="Bgee" id="ENSMODG00000028122">
    <property type="expression patterns" value="Expressed in lung and 20 other cell types or tissues"/>
</dbReference>
<evidence type="ECO:0000256" key="4">
    <source>
        <dbReference type="ARBA" id="ARBA00022729"/>
    </source>
</evidence>
<dbReference type="InParanoid" id="K7E218"/>
<dbReference type="FunFam" id="2.40.50.40:FF:000002">
    <property type="entry name" value="C-C motif chemokine"/>
    <property type="match status" value="1"/>
</dbReference>
<keyword evidence="5" id="KW-1015">Disulfide bond</keyword>
<keyword evidence="2 6" id="KW-0145">Chemotaxis</keyword>
<dbReference type="eggNOG" id="ENOG502T7CX">
    <property type="taxonomic scope" value="Eukaryota"/>
</dbReference>
<name>K7E218_MONDO</name>
<proteinExistence type="inferred from homology"/>
<dbReference type="GO" id="GO:0005615">
    <property type="term" value="C:extracellular space"/>
    <property type="evidence" value="ECO:0000318"/>
    <property type="project" value="GO_Central"/>
</dbReference>
<dbReference type="GO" id="GO:0008009">
    <property type="term" value="F:chemokine activity"/>
    <property type="evidence" value="ECO:0000318"/>
    <property type="project" value="GO_Central"/>
</dbReference>
<dbReference type="InterPro" id="IPR001811">
    <property type="entry name" value="Chemokine_IL8-like_dom"/>
</dbReference>
<dbReference type="GO" id="GO:0061844">
    <property type="term" value="P:antimicrobial humoral immune response mediated by antimicrobial peptide"/>
    <property type="evidence" value="ECO:0000318"/>
    <property type="project" value="GO_Central"/>
</dbReference>
<dbReference type="InterPro" id="IPR039809">
    <property type="entry name" value="Chemokine_b/g/d"/>
</dbReference>
<dbReference type="GO" id="GO:0048245">
    <property type="term" value="P:eosinophil chemotaxis"/>
    <property type="evidence" value="ECO:0000318"/>
    <property type="project" value="GO_Central"/>
</dbReference>
<evidence type="ECO:0000256" key="2">
    <source>
        <dbReference type="ARBA" id="ARBA00022500"/>
    </source>
</evidence>
<dbReference type="GO" id="GO:0048020">
    <property type="term" value="F:CCR chemokine receptor binding"/>
    <property type="evidence" value="ECO:0000318"/>
    <property type="project" value="GO_Central"/>
</dbReference>
<evidence type="ECO:0000256" key="5">
    <source>
        <dbReference type="ARBA" id="ARBA00023157"/>
    </source>
</evidence>
<dbReference type="PANTHER" id="PTHR12015:SF103">
    <property type="entry name" value="C-C MOTIF CHEMOKINE 4-RELATED"/>
    <property type="match status" value="1"/>
</dbReference>
<dbReference type="KEGG" id="mdo:100020928"/>
<protein>
    <recommendedName>
        <fullName evidence="6">C-C motif chemokine</fullName>
    </recommendedName>
</protein>